<keyword evidence="1" id="KW-1133">Transmembrane helix</keyword>
<dbReference type="AlphaFoldDB" id="A0A224YC59"/>
<keyword evidence="2" id="KW-0732">Signal</keyword>
<evidence type="ECO:0000256" key="1">
    <source>
        <dbReference type="SAM" id="Phobius"/>
    </source>
</evidence>
<keyword evidence="1" id="KW-0472">Membrane</keyword>
<dbReference type="EMBL" id="GFPF01003349">
    <property type="protein sequence ID" value="MAA14495.1"/>
    <property type="molecule type" value="Transcribed_RNA"/>
</dbReference>
<name>A0A224YC59_9ACAR</name>
<feature type="chain" id="PRO_5012397944" evidence="2">
    <location>
        <begin position="21"/>
        <end position="107"/>
    </location>
</feature>
<organism evidence="3">
    <name type="scientific">Rhipicephalus zambeziensis</name>
    <dbReference type="NCBI Taxonomy" id="60191"/>
    <lineage>
        <taxon>Eukaryota</taxon>
        <taxon>Metazoa</taxon>
        <taxon>Ecdysozoa</taxon>
        <taxon>Arthropoda</taxon>
        <taxon>Chelicerata</taxon>
        <taxon>Arachnida</taxon>
        <taxon>Acari</taxon>
        <taxon>Parasitiformes</taxon>
        <taxon>Ixodida</taxon>
        <taxon>Ixodoidea</taxon>
        <taxon>Ixodidae</taxon>
        <taxon>Rhipicephalinae</taxon>
        <taxon>Rhipicephalus</taxon>
        <taxon>Rhipicephalus</taxon>
    </lineage>
</organism>
<reference evidence="3" key="1">
    <citation type="journal article" date="2017" name="Parasit. Vectors">
        <title>Sialotranscriptomics of Rhipicephalus zambeziensis reveals intricate expression profiles of secretory proteins and suggests tight temporal transcriptional regulation during blood-feeding.</title>
        <authorList>
            <person name="de Castro M.H."/>
            <person name="de Klerk D."/>
            <person name="Pienaar R."/>
            <person name="Rees D.J.G."/>
            <person name="Mans B.J."/>
        </authorList>
    </citation>
    <scope>NUCLEOTIDE SEQUENCE</scope>
    <source>
        <tissue evidence="3">Salivary glands</tissue>
    </source>
</reference>
<sequence length="107" mass="12147">MDHVKLTIILWFRLLRDISCRHCTAELSISFTYRLFAADSQLVLLGDCQPSVPCFSFSRVRPLPIHSACLTCRCVLWSMNVSIVLVCAACVSLYVIVYPFVHCCVLF</sequence>
<feature type="transmembrane region" description="Helical" evidence="1">
    <location>
        <begin position="75"/>
        <end position="101"/>
    </location>
</feature>
<evidence type="ECO:0000313" key="3">
    <source>
        <dbReference type="EMBL" id="MAA14495.1"/>
    </source>
</evidence>
<keyword evidence="1" id="KW-0812">Transmembrane</keyword>
<feature type="signal peptide" evidence="2">
    <location>
        <begin position="1"/>
        <end position="20"/>
    </location>
</feature>
<protein>
    <submittedName>
        <fullName evidence="3">Uncharacterized protein</fullName>
    </submittedName>
</protein>
<evidence type="ECO:0000256" key="2">
    <source>
        <dbReference type="SAM" id="SignalP"/>
    </source>
</evidence>
<accession>A0A224YC59</accession>
<proteinExistence type="predicted"/>